<dbReference type="AlphaFoldDB" id="A0A670ZTV7"/>
<sequence>MDLFGDLPEPTPPAVAKEGQKGSLLFDDLPPISNSDLGMIVLRSPFFCFILSLCVIEHYLTLNLFLKGNTFIWR</sequence>
<protein>
    <submittedName>
        <fullName evidence="2">Uncharacterized protein</fullName>
    </submittedName>
</protein>
<reference evidence="2" key="1">
    <citation type="submission" date="2025-08" db="UniProtKB">
        <authorList>
            <consortium name="Ensembl"/>
        </authorList>
    </citation>
    <scope>IDENTIFICATION</scope>
</reference>
<keyword evidence="1" id="KW-0812">Transmembrane</keyword>
<keyword evidence="1" id="KW-1133">Transmembrane helix</keyword>
<proteinExistence type="predicted"/>
<name>A0A670ZTV7_PSETE</name>
<dbReference type="GeneTree" id="ENSGT00990000211696"/>
<dbReference type="Proteomes" id="UP000472273">
    <property type="component" value="Unplaced"/>
</dbReference>
<keyword evidence="1" id="KW-0472">Membrane</keyword>
<feature type="transmembrane region" description="Helical" evidence="1">
    <location>
        <begin position="44"/>
        <end position="66"/>
    </location>
</feature>
<accession>A0A670ZTV7</accession>
<keyword evidence="3" id="KW-1185">Reference proteome</keyword>
<organism evidence="2 3">
    <name type="scientific">Pseudonaja textilis</name>
    <name type="common">Eastern brown snake</name>
    <dbReference type="NCBI Taxonomy" id="8673"/>
    <lineage>
        <taxon>Eukaryota</taxon>
        <taxon>Metazoa</taxon>
        <taxon>Chordata</taxon>
        <taxon>Craniata</taxon>
        <taxon>Vertebrata</taxon>
        <taxon>Euteleostomi</taxon>
        <taxon>Lepidosauria</taxon>
        <taxon>Squamata</taxon>
        <taxon>Bifurcata</taxon>
        <taxon>Unidentata</taxon>
        <taxon>Episquamata</taxon>
        <taxon>Toxicofera</taxon>
        <taxon>Serpentes</taxon>
        <taxon>Colubroidea</taxon>
        <taxon>Elapidae</taxon>
        <taxon>Hydrophiinae</taxon>
        <taxon>Pseudonaja</taxon>
    </lineage>
</organism>
<dbReference type="Ensembl" id="ENSPTXT00000027008.1">
    <property type="protein sequence ID" value="ENSPTXP00000026199.1"/>
    <property type="gene ID" value="ENSPTXG00000018180.1"/>
</dbReference>
<evidence type="ECO:0000313" key="3">
    <source>
        <dbReference type="Proteomes" id="UP000472273"/>
    </source>
</evidence>
<reference evidence="2" key="2">
    <citation type="submission" date="2025-09" db="UniProtKB">
        <authorList>
            <consortium name="Ensembl"/>
        </authorList>
    </citation>
    <scope>IDENTIFICATION</scope>
</reference>
<evidence type="ECO:0000256" key="1">
    <source>
        <dbReference type="SAM" id="Phobius"/>
    </source>
</evidence>
<evidence type="ECO:0000313" key="2">
    <source>
        <dbReference type="Ensembl" id="ENSPTXP00000026199.1"/>
    </source>
</evidence>